<protein>
    <submittedName>
        <fullName evidence="2">Ankyrin repeat domain-containing protein 54</fullName>
    </submittedName>
</protein>
<feature type="compositionally biased region" description="Basic and acidic residues" evidence="1">
    <location>
        <begin position="1"/>
        <end position="12"/>
    </location>
</feature>
<accession>A0A5A7Q902</accession>
<comment type="caution">
    <text evidence="2">The sequence shown here is derived from an EMBL/GenBank/DDBJ whole genome shotgun (WGS) entry which is preliminary data.</text>
</comment>
<dbReference type="EMBL" id="BKCP01006183">
    <property type="protein sequence ID" value="GER41739.1"/>
    <property type="molecule type" value="Genomic_DNA"/>
</dbReference>
<evidence type="ECO:0000256" key="1">
    <source>
        <dbReference type="SAM" id="MobiDB-lite"/>
    </source>
</evidence>
<name>A0A5A7Q902_STRAF</name>
<keyword evidence="3" id="KW-1185">Reference proteome</keyword>
<feature type="compositionally biased region" description="Polar residues" evidence="1">
    <location>
        <begin position="14"/>
        <end position="24"/>
    </location>
</feature>
<organism evidence="2 3">
    <name type="scientific">Striga asiatica</name>
    <name type="common">Asiatic witchweed</name>
    <name type="synonym">Buchnera asiatica</name>
    <dbReference type="NCBI Taxonomy" id="4170"/>
    <lineage>
        <taxon>Eukaryota</taxon>
        <taxon>Viridiplantae</taxon>
        <taxon>Streptophyta</taxon>
        <taxon>Embryophyta</taxon>
        <taxon>Tracheophyta</taxon>
        <taxon>Spermatophyta</taxon>
        <taxon>Magnoliopsida</taxon>
        <taxon>eudicotyledons</taxon>
        <taxon>Gunneridae</taxon>
        <taxon>Pentapetalae</taxon>
        <taxon>asterids</taxon>
        <taxon>lamiids</taxon>
        <taxon>Lamiales</taxon>
        <taxon>Orobanchaceae</taxon>
        <taxon>Buchnereae</taxon>
        <taxon>Striga</taxon>
    </lineage>
</organism>
<dbReference type="Proteomes" id="UP000325081">
    <property type="component" value="Unassembled WGS sequence"/>
</dbReference>
<reference evidence="3" key="1">
    <citation type="journal article" date="2019" name="Curr. Biol.">
        <title>Genome Sequence of Striga asiatica Provides Insight into the Evolution of Plant Parasitism.</title>
        <authorList>
            <person name="Yoshida S."/>
            <person name="Kim S."/>
            <person name="Wafula E.K."/>
            <person name="Tanskanen J."/>
            <person name="Kim Y.M."/>
            <person name="Honaas L."/>
            <person name="Yang Z."/>
            <person name="Spallek T."/>
            <person name="Conn C.E."/>
            <person name="Ichihashi Y."/>
            <person name="Cheong K."/>
            <person name="Cui S."/>
            <person name="Der J.P."/>
            <person name="Gundlach H."/>
            <person name="Jiao Y."/>
            <person name="Hori C."/>
            <person name="Ishida J.K."/>
            <person name="Kasahara H."/>
            <person name="Kiba T."/>
            <person name="Kim M.S."/>
            <person name="Koo N."/>
            <person name="Laohavisit A."/>
            <person name="Lee Y.H."/>
            <person name="Lumba S."/>
            <person name="McCourt P."/>
            <person name="Mortimer J.C."/>
            <person name="Mutuku J.M."/>
            <person name="Nomura T."/>
            <person name="Sasaki-Sekimoto Y."/>
            <person name="Seto Y."/>
            <person name="Wang Y."/>
            <person name="Wakatake T."/>
            <person name="Sakakibara H."/>
            <person name="Demura T."/>
            <person name="Yamaguchi S."/>
            <person name="Yoneyama K."/>
            <person name="Manabe R.I."/>
            <person name="Nelson D.C."/>
            <person name="Schulman A.H."/>
            <person name="Timko M.P."/>
            <person name="dePamphilis C.W."/>
            <person name="Choi D."/>
            <person name="Shirasu K."/>
        </authorList>
    </citation>
    <scope>NUCLEOTIDE SEQUENCE [LARGE SCALE GENOMIC DNA]</scope>
    <source>
        <strain evidence="3">cv. UVA1</strain>
    </source>
</reference>
<evidence type="ECO:0000313" key="3">
    <source>
        <dbReference type="Proteomes" id="UP000325081"/>
    </source>
</evidence>
<gene>
    <name evidence="2" type="ORF">STAS_18464</name>
</gene>
<evidence type="ECO:0000313" key="2">
    <source>
        <dbReference type="EMBL" id="GER41739.1"/>
    </source>
</evidence>
<feature type="region of interest" description="Disordered" evidence="1">
    <location>
        <begin position="1"/>
        <end position="36"/>
    </location>
</feature>
<proteinExistence type="predicted"/>
<dbReference type="AlphaFoldDB" id="A0A5A7Q902"/>
<feature type="region of interest" description="Disordered" evidence="1">
    <location>
        <begin position="79"/>
        <end position="103"/>
    </location>
</feature>
<sequence length="241" mass="27740">MKARYPMHDDLSRPTMNSSKSGQPTRHGLDHSQPKGLVKSRLHESPLCIRNITVQLAISNTVSIRSYIFFISACSSMSFDSLRRSPPTTTRLASSRKLQKQEGSSQALSRIRLNIRDITFLQSIHIDEDLQMLLVFNVAKEKLLDFRVESTISWNVLVMMKSVWFIAYRSAVNWHEKWYLSSNFLSLHIRPNLKTRDPFSNNSLLCPEWNAYDMRMLGSEYFLQPLAASGSNCIRKQSSHL</sequence>